<gene>
    <name evidence="1" type="ORF">AVEN_3457_1</name>
</gene>
<sequence>MGEICCRKELSLWRLTVFTDITDINKSQLLDAPPTAYHLVRGVADLLYRESVFQYRKFCKIAETWWCRSLPEDSEDSTEDPSCVVGPSEICRHRAIRDPVSLWRASLGERCRGASYQSSSTC</sequence>
<organism evidence="1 2">
    <name type="scientific">Araneus ventricosus</name>
    <name type="common">Orbweaver spider</name>
    <name type="synonym">Epeira ventricosa</name>
    <dbReference type="NCBI Taxonomy" id="182803"/>
    <lineage>
        <taxon>Eukaryota</taxon>
        <taxon>Metazoa</taxon>
        <taxon>Ecdysozoa</taxon>
        <taxon>Arthropoda</taxon>
        <taxon>Chelicerata</taxon>
        <taxon>Arachnida</taxon>
        <taxon>Araneae</taxon>
        <taxon>Araneomorphae</taxon>
        <taxon>Entelegynae</taxon>
        <taxon>Araneoidea</taxon>
        <taxon>Araneidae</taxon>
        <taxon>Araneus</taxon>
    </lineage>
</organism>
<reference evidence="1 2" key="1">
    <citation type="journal article" date="2019" name="Sci. Rep.">
        <title>Orb-weaving spider Araneus ventricosus genome elucidates the spidroin gene catalogue.</title>
        <authorList>
            <person name="Kono N."/>
            <person name="Nakamura H."/>
            <person name="Ohtoshi R."/>
            <person name="Moran D.A.P."/>
            <person name="Shinohara A."/>
            <person name="Yoshida Y."/>
            <person name="Fujiwara M."/>
            <person name="Mori M."/>
            <person name="Tomita M."/>
            <person name="Arakawa K."/>
        </authorList>
    </citation>
    <scope>NUCLEOTIDE SEQUENCE [LARGE SCALE GENOMIC DNA]</scope>
</reference>
<proteinExistence type="predicted"/>
<dbReference type="AlphaFoldDB" id="A0A4Y2VV57"/>
<evidence type="ECO:0000313" key="1">
    <source>
        <dbReference type="EMBL" id="GBO28134.1"/>
    </source>
</evidence>
<protein>
    <submittedName>
        <fullName evidence="1">Uncharacterized protein</fullName>
    </submittedName>
</protein>
<accession>A0A4Y2VV57</accession>
<comment type="caution">
    <text evidence="1">The sequence shown here is derived from an EMBL/GenBank/DDBJ whole genome shotgun (WGS) entry which is preliminary data.</text>
</comment>
<name>A0A4Y2VV57_ARAVE</name>
<dbReference type="Proteomes" id="UP000499080">
    <property type="component" value="Unassembled WGS sequence"/>
</dbReference>
<evidence type="ECO:0000313" key="2">
    <source>
        <dbReference type="Proteomes" id="UP000499080"/>
    </source>
</evidence>
<dbReference type="EMBL" id="BGPR01051153">
    <property type="protein sequence ID" value="GBO28134.1"/>
    <property type="molecule type" value="Genomic_DNA"/>
</dbReference>
<keyword evidence="2" id="KW-1185">Reference proteome</keyword>